<dbReference type="PANTHER" id="PTHR34388:SF1">
    <property type="entry name" value="DNA POLYMERASE III SUBUNIT DELTA"/>
    <property type="match status" value="1"/>
</dbReference>
<dbReference type="EC" id="2.7.7.7" evidence="1"/>
<protein>
    <recommendedName>
        <fullName evidence="1">DNA-directed DNA polymerase</fullName>
        <ecNumber evidence="1">2.7.7.7</ecNumber>
    </recommendedName>
</protein>
<dbReference type="InterPro" id="IPR027417">
    <property type="entry name" value="P-loop_NTPase"/>
</dbReference>
<evidence type="ECO:0000256" key="1">
    <source>
        <dbReference type="ARBA" id="ARBA00012417"/>
    </source>
</evidence>
<evidence type="ECO:0000256" key="7">
    <source>
        <dbReference type="ARBA" id="ARBA00049244"/>
    </source>
</evidence>
<dbReference type="RefSeq" id="WP_163895636.1">
    <property type="nucleotide sequence ID" value="NZ_JAAFYS010000004.1"/>
</dbReference>
<evidence type="ECO:0000256" key="4">
    <source>
        <dbReference type="ARBA" id="ARBA00022705"/>
    </source>
</evidence>
<comment type="similarity">
    <text evidence="6">Belongs to the DNA polymerase HolA subunit family.</text>
</comment>
<keyword evidence="5" id="KW-0239">DNA-directed DNA polymerase</keyword>
<reference evidence="8 9" key="1">
    <citation type="submission" date="2020-02" db="EMBL/GenBank/DDBJ databases">
        <title>Pseudoroseicyclus tamarix, sp. nov., isolated from offshore sediment of a Tamarix chinensis forest.</title>
        <authorList>
            <person name="Gai Y."/>
        </authorList>
    </citation>
    <scope>NUCLEOTIDE SEQUENCE [LARGE SCALE GENOMIC DNA]</scope>
    <source>
        <strain evidence="8 9">CLL3-39</strain>
    </source>
</reference>
<comment type="catalytic activity">
    <reaction evidence="7">
        <text>DNA(n) + a 2'-deoxyribonucleoside 5'-triphosphate = DNA(n+1) + diphosphate</text>
        <dbReference type="Rhea" id="RHEA:22508"/>
        <dbReference type="Rhea" id="RHEA-COMP:17339"/>
        <dbReference type="Rhea" id="RHEA-COMP:17340"/>
        <dbReference type="ChEBI" id="CHEBI:33019"/>
        <dbReference type="ChEBI" id="CHEBI:61560"/>
        <dbReference type="ChEBI" id="CHEBI:173112"/>
        <dbReference type="EC" id="2.7.7.7"/>
    </reaction>
</comment>
<dbReference type="AlphaFoldDB" id="A0A6B2JXG0"/>
<dbReference type="Gene3D" id="3.40.50.300">
    <property type="entry name" value="P-loop containing nucleotide triphosphate hydrolases"/>
    <property type="match status" value="1"/>
</dbReference>
<gene>
    <name evidence="8" type="ORF">GZA08_16415</name>
</gene>
<keyword evidence="9" id="KW-1185">Reference proteome</keyword>
<dbReference type="Gene3D" id="1.20.272.10">
    <property type="match status" value="1"/>
</dbReference>
<dbReference type="NCBIfam" id="TIGR01128">
    <property type="entry name" value="holA"/>
    <property type="match status" value="1"/>
</dbReference>
<dbReference type="GO" id="GO:0003887">
    <property type="term" value="F:DNA-directed DNA polymerase activity"/>
    <property type="evidence" value="ECO:0007669"/>
    <property type="project" value="UniProtKB-KW"/>
</dbReference>
<keyword evidence="4" id="KW-0235">DNA replication</keyword>
<dbReference type="GO" id="GO:0009360">
    <property type="term" value="C:DNA polymerase III complex"/>
    <property type="evidence" value="ECO:0007669"/>
    <property type="project" value="TreeGrafter"/>
</dbReference>
<comment type="caution">
    <text evidence="8">The sequence shown here is derived from an EMBL/GenBank/DDBJ whole genome shotgun (WGS) entry which is preliminary data.</text>
</comment>
<keyword evidence="2" id="KW-0808">Transferase</keyword>
<proteinExistence type="inferred from homology"/>
<dbReference type="EMBL" id="JAAGAB010000004">
    <property type="protein sequence ID" value="NDV02555.1"/>
    <property type="molecule type" value="Genomic_DNA"/>
</dbReference>
<accession>A0A6B2JXG0</accession>
<dbReference type="GO" id="GO:0006261">
    <property type="term" value="P:DNA-templated DNA replication"/>
    <property type="evidence" value="ECO:0007669"/>
    <property type="project" value="TreeGrafter"/>
</dbReference>
<evidence type="ECO:0000256" key="2">
    <source>
        <dbReference type="ARBA" id="ARBA00022679"/>
    </source>
</evidence>
<sequence length="342" mass="36371">MKLSTRDARGWLARPDPRTAGALIYGADPMRVADARQRLVAALIGPEGEAEMRLTRIQAAELRKDGAMLDDAMRSQGFFPGPRVALVEEAGDGLAPVVKAALEARAEGDAHIVVTAGQLTARSALRKLFEGSKTAACIALYDDPPGPEEISEMLAAAGLRDVTPEARADLADLARALEPGDFRQTMEKLGLYKFGDSAPVSPEDITAVAPLSAEADLDELLAAVSEGRAEAVPGLVSRLEAQGTGAVALSIAALRHFRQLHAAASDPEGPAKGIGRAKPPIWGPRRDAMIRYAGRWGKVRLETAIGLLIEADMTLRSSSRAPGMSLFERLLIRLAMMGRDRA</sequence>
<dbReference type="Proteomes" id="UP000474757">
    <property type="component" value="Unassembled WGS sequence"/>
</dbReference>
<evidence type="ECO:0000313" key="9">
    <source>
        <dbReference type="Proteomes" id="UP000474757"/>
    </source>
</evidence>
<name>A0A6B2JXG0_9RHOB</name>
<evidence type="ECO:0000256" key="3">
    <source>
        <dbReference type="ARBA" id="ARBA00022695"/>
    </source>
</evidence>
<dbReference type="SUPFAM" id="SSF48019">
    <property type="entry name" value="post-AAA+ oligomerization domain-like"/>
    <property type="match status" value="1"/>
</dbReference>
<dbReference type="InterPro" id="IPR005790">
    <property type="entry name" value="DNA_polIII_delta"/>
</dbReference>
<evidence type="ECO:0000256" key="5">
    <source>
        <dbReference type="ARBA" id="ARBA00022932"/>
    </source>
</evidence>
<organism evidence="8 9">
    <name type="scientific">Pseudoroseicyclus tamaricis</name>
    <dbReference type="NCBI Taxonomy" id="2705421"/>
    <lineage>
        <taxon>Bacteria</taxon>
        <taxon>Pseudomonadati</taxon>
        <taxon>Pseudomonadota</taxon>
        <taxon>Alphaproteobacteria</taxon>
        <taxon>Rhodobacterales</taxon>
        <taxon>Paracoccaceae</taxon>
        <taxon>Pseudoroseicyclus</taxon>
    </lineage>
</organism>
<keyword evidence="3" id="KW-0548">Nucleotidyltransferase</keyword>
<dbReference type="InterPro" id="IPR008921">
    <property type="entry name" value="DNA_pol3_clamp-load_cplx_C"/>
</dbReference>
<dbReference type="PANTHER" id="PTHR34388">
    <property type="entry name" value="DNA POLYMERASE III SUBUNIT DELTA"/>
    <property type="match status" value="1"/>
</dbReference>
<evidence type="ECO:0000256" key="6">
    <source>
        <dbReference type="ARBA" id="ARBA00034754"/>
    </source>
</evidence>
<dbReference type="GO" id="GO:0003677">
    <property type="term" value="F:DNA binding"/>
    <property type="evidence" value="ECO:0007669"/>
    <property type="project" value="InterPro"/>
</dbReference>
<evidence type="ECO:0000313" key="8">
    <source>
        <dbReference type="EMBL" id="NDV02555.1"/>
    </source>
</evidence>